<dbReference type="AlphaFoldDB" id="A0A7S3F320"/>
<reference evidence="2" key="1">
    <citation type="submission" date="2021-01" db="EMBL/GenBank/DDBJ databases">
        <authorList>
            <person name="Corre E."/>
            <person name="Pelletier E."/>
            <person name="Niang G."/>
            <person name="Scheremetjew M."/>
            <person name="Finn R."/>
            <person name="Kale V."/>
            <person name="Holt S."/>
            <person name="Cochrane G."/>
            <person name="Meng A."/>
            <person name="Brown T."/>
            <person name="Cohen L."/>
        </authorList>
    </citation>
    <scope>NUCLEOTIDE SEQUENCE</scope>
    <source>
        <strain evidence="2">CCMP281</strain>
    </source>
</reference>
<organism evidence="2">
    <name type="scientific">Haptolina ericina</name>
    <dbReference type="NCBI Taxonomy" id="156174"/>
    <lineage>
        <taxon>Eukaryota</taxon>
        <taxon>Haptista</taxon>
        <taxon>Haptophyta</taxon>
        <taxon>Prymnesiophyceae</taxon>
        <taxon>Prymnesiales</taxon>
        <taxon>Prymnesiaceae</taxon>
        <taxon>Haptolina</taxon>
    </lineage>
</organism>
<protein>
    <submittedName>
        <fullName evidence="2">Uncharacterized protein</fullName>
    </submittedName>
</protein>
<evidence type="ECO:0000313" key="2">
    <source>
        <dbReference type="EMBL" id="CAE0120223.1"/>
    </source>
</evidence>
<sequence length="186" mass="20466">MQNQLFETHGDLLRTTVHKHNSLDYYHQARQRSARPGTARPLQFRSAFGAPTGPAAQRAARPQTAFARVPARNAKSTQQQMIDGDLGPPMTGVTTYPYSRAQTPYLSDFRAVVAGSLTHPFMATTAFNAASSPHDILSGTAYGEGKSAMDKQWHTEYARSFTEKSHVAAFNLKSNGLRSEEMMFVG</sequence>
<feature type="region of interest" description="Disordered" evidence="1">
    <location>
        <begin position="63"/>
        <end position="88"/>
    </location>
</feature>
<evidence type="ECO:0000256" key="1">
    <source>
        <dbReference type="SAM" id="MobiDB-lite"/>
    </source>
</evidence>
<proteinExistence type="predicted"/>
<accession>A0A7S3F320</accession>
<dbReference type="EMBL" id="HBHX01037615">
    <property type="protein sequence ID" value="CAE0120223.1"/>
    <property type="molecule type" value="Transcribed_RNA"/>
</dbReference>
<gene>
    <name evidence="2" type="ORF">HERI1096_LOCUS20924</name>
</gene>
<name>A0A7S3F320_9EUKA</name>